<dbReference type="Gene3D" id="2.60.40.2360">
    <property type="entry name" value="Intracellular proteinase inhibitor BsuPI"/>
    <property type="match status" value="2"/>
</dbReference>
<dbReference type="Proteomes" id="UP000237684">
    <property type="component" value="Unassembled WGS sequence"/>
</dbReference>
<sequence>MQSKFNRNKILSLTLMVAPFLVSVLPATAQPKMASLGKRSVKSGSWVDLQVSTSKLQFSVGEPIKVTLNATNIQEKDAYLKFTSGQRYDFKVFKVGEKEPVYVWSASKMFTAMTSTIKLKMAERQTYQTEVGDEMGKLAAGKYRLEAHLTNSSQVRALPIEFSIVPTIAANDKSTDKRATLTATTDKRIYKVGEEVKVDFSLRNNPDQPTTFNFRSGQNYDVFIKNAAGQPVWNWSANIRFIMVSRPITFAAGEKREFSVQWNGDALPDYKITPGKYTVQAVYASSPEIYAAPITIEIR</sequence>
<keyword evidence="1" id="KW-0732">Signal</keyword>
<comment type="caution">
    <text evidence="3">The sequence shown here is derived from an EMBL/GenBank/DDBJ whole genome shotgun (WGS) entry which is preliminary data.</text>
</comment>
<dbReference type="InterPro" id="IPR020481">
    <property type="entry name" value="Intracell_prot_inh_BsuPI"/>
</dbReference>
<dbReference type="AlphaFoldDB" id="A0A2S8SR95"/>
<feature type="chain" id="PRO_5015690831" evidence="1">
    <location>
        <begin position="30"/>
        <end position="299"/>
    </location>
</feature>
<accession>A0A2S8SR95</accession>
<evidence type="ECO:0000313" key="4">
    <source>
        <dbReference type="Proteomes" id="UP000237684"/>
    </source>
</evidence>
<evidence type="ECO:0000256" key="1">
    <source>
        <dbReference type="SAM" id="SignalP"/>
    </source>
</evidence>
<dbReference type="InterPro" id="IPR038144">
    <property type="entry name" value="IPI"/>
</dbReference>
<feature type="domain" description="Intracellular proteinase inhibitor BsuPI" evidence="2">
    <location>
        <begin position="184"/>
        <end position="286"/>
    </location>
</feature>
<name>A0A2S8SR95_9BACT</name>
<dbReference type="InParanoid" id="A0A2S8SR95"/>
<evidence type="ECO:0000259" key="2">
    <source>
        <dbReference type="Pfam" id="PF12690"/>
    </source>
</evidence>
<dbReference type="EMBL" id="NIGF01000013">
    <property type="protein sequence ID" value="PQV63298.1"/>
    <property type="molecule type" value="Genomic_DNA"/>
</dbReference>
<dbReference type="Pfam" id="PF12690">
    <property type="entry name" value="BsuPI"/>
    <property type="match status" value="2"/>
</dbReference>
<dbReference type="RefSeq" id="WP_106380542.1">
    <property type="nucleotide sequence ID" value="NZ_NIGF01000013.1"/>
</dbReference>
<proteinExistence type="predicted"/>
<organism evidence="3 4">
    <name type="scientific">Abditibacterium utsteinense</name>
    <dbReference type="NCBI Taxonomy" id="1960156"/>
    <lineage>
        <taxon>Bacteria</taxon>
        <taxon>Pseudomonadati</taxon>
        <taxon>Abditibacteriota</taxon>
        <taxon>Abditibacteriia</taxon>
        <taxon>Abditibacteriales</taxon>
        <taxon>Abditibacteriaceae</taxon>
        <taxon>Abditibacterium</taxon>
    </lineage>
</organism>
<gene>
    <name evidence="3" type="ORF">B1R32_11325</name>
</gene>
<keyword evidence="4" id="KW-1185">Reference proteome</keyword>
<evidence type="ECO:0000313" key="3">
    <source>
        <dbReference type="EMBL" id="PQV63298.1"/>
    </source>
</evidence>
<dbReference type="OrthoDB" id="1357684at2"/>
<protein>
    <submittedName>
        <fullName evidence="3">Intracellular proteinase inhibitor</fullName>
    </submittedName>
</protein>
<feature type="signal peptide" evidence="1">
    <location>
        <begin position="1"/>
        <end position="29"/>
    </location>
</feature>
<reference evidence="3 4" key="1">
    <citation type="journal article" date="2018" name="Syst. Appl. Microbiol.">
        <title>Abditibacterium utsteinense sp. nov., the first cultivated member of candidate phylum FBP, isolated from ice-free Antarctic soil samples.</title>
        <authorList>
            <person name="Tahon G."/>
            <person name="Tytgat B."/>
            <person name="Lebbe L."/>
            <person name="Carlier A."/>
            <person name="Willems A."/>
        </authorList>
    </citation>
    <scope>NUCLEOTIDE SEQUENCE [LARGE SCALE GENOMIC DNA]</scope>
    <source>
        <strain evidence="3 4">LMG 29911</strain>
    </source>
</reference>
<feature type="domain" description="Intracellular proteinase inhibitor BsuPI" evidence="2">
    <location>
        <begin position="59"/>
        <end position="151"/>
    </location>
</feature>